<feature type="compositionally biased region" description="Polar residues" evidence="2">
    <location>
        <begin position="137"/>
        <end position="155"/>
    </location>
</feature>
<dbReference type="AlphaFoldDB" id="A0A871BI20"/>
<keyword evidence="3" id="KW-1133">Transmembrane helix</keyword>
<evidence type="ECO:0000259" key="4">
    <source>
        <dbReference type="Pfam" id="PF18204"/>
    </source>
</evidence>
<keyword evidence="3" id="KW-0812">Transmembrane</keyword>
<reference evidence="5" key="1">
    <citation type="journal article" date="2021" name="Front. Microbiol.">
        <title>Cellular and Genomic Properties of Haloferax gibbonsii LR2-5, the Host of Euryarchaeal Virus HFTV1.</title>
        <authorList>
            <person name="Tittes C."/>
            <person name="Schwarzer S."/>
            <person name="Pfeiffer F."/>
            <person name="Dyall-Smith M."/>
            <person name="Rodriguez-Franco M."/>
            <person name="Oksanen H.M."/>
            <person name="Quax T.E.F."/>
        </authorList>
    </citation>
    <scope>NUCLEOTIDE SEQUENCE</scope>
    <source>
        <strain evidence="5">LR2-5</strain>
    </source>
</reference>
<accession>A0A871BI20</accession>
<keyword evidence="1" id="KW-0732">Signal</keyword>
<evidence type="ECO:0000313" key="6">
    <source>
        <dbReference type="Proteomes" id="UP000663064"/>
    </source>
</evidence>
<evidence type="ECO:0000256" key="3">
    <source>
        <dbReference type="SAM" id="Phobius"/>
    </source>
</evidence>
<evidence type="ECO:0000256" key="2">
    <source>
        <dbReference type="SAM" id="MobiDB-lite"/>
    </source>
</evidence>
<keyword evidence="3" id="KW-0472">Membrane</keyword>
<dbReference type="SUPFAM" id="SSF49384">
    <property type="entry name" value="Carbohydrate-binding domain"/>
    <property type="match status" value="1"/>
</dbReference>
<dbReference type="InterPro" id="IPR026371">
    <property type="entry name" value="PGF_CTERM"/>
</dbReference>
<dbReference type="EMBL" id="CP063205">
    <property type="protein sequence ID" value="QOS12642.1"/>
    <property type="molecule type" value="Genomic_DNA"/>
</dbReference>
<feature type="compositionally biased region" description="Gly residues" evidence="2">
    <location>
        <begin position="176"/>
        <end position="187"/>
    </location>
</feature>
<evidence type="ECO:0000313" key="5">
    <source>
        <dbReference type="EMBL" id="QOS12642.1"/>
    </source>
</evidence>
<dbReference type="Proteomes" id="UP000663064">
    <property type="component" value="Chromosome"/>
</dbReference>
<dbReference type="InterPro" id="IPR026453">
    <property type="entry name" value="PGF_pre_PGF"/>
</dbReference>
<sequence length="403" mass="40648">MCAAMLVSAVGVGGAGAATAKTVSVDAVGSLDERSADSTATLTAYNVEDADGIGSYELNISYDDSLVDVSVAGNSRFNVETTDHGNGKLTVVGYTGETSGSTGNVSLADLTVSAQSVGSDTAASIDVTVESITDTRGNLLSHSGDTTTVDVNNVDGSTPTPSTPTPSTPTTEAPSSGGGGGGGGGGSVPNSGTYESVRLFYGSQVSASLPDGATVTNVDVAFGSQGTGEVIVRERTSLPGTVGRPSNAAIGYVQIDVPKSLSDSPSTITLSVRQDRLDELGITAQDLAVERYNDESGEWETLDTRVVSEGDGRVVLEVDTPGFSYFAVTSKQAVTTTADDGGDDTTTSDDDGDDTTTDDGTPGFDDETTTGEPTTTDSVIPGFGVTAALIALVAIALIAVRRD</sequence>
<dbReference type="GO" id="GO:0005886">
    <property type="term" value="C:plasma membrane"/>
    <property type="evidence" value="ECO:0007669"/>
    <property type="project" value="UniProtKB-SubCell"/>
</dbReference>
<dbReference type="NCBIfam" id="TIGR04213">
    <property type="entry name" value="PGF_pre_PGF"/>
    <property type="match status" value="1"/>
</dbReference>
<evidence type="ECO:0000256" key="1">
    <source>
        <dbReference type="ARBA" id="ARBA00022729"/>
    </source>
</evidence>
<dbReference type="GO" id="GO:0030246">
    <property type="term" value="F:carbohydrate binding"/>
    <property type="evidence" value="ECO:0007669"/>
    <property type="project" value="InterPro"/>
</dbReference>
<name>A0A871BI20_HALGI</name>
<proteinExistence type="predicted"/>
<feature type="region of interest" description="Disordered" evidence="2">
    <location>
        <begin position="137"/>
        <end position="191"/>
    </location>
</feature>
<organism evidence="5 6">
    <name type="scientific">Haloferax gibbonsii</name>
    <dbReference type="NCBI Taxonomy" id="35746"/>
    <lineage>
        <taxon>Archaea</taxon>
        <taxon>Methanobacteriati</taxon>
        <taxon>Methanobacteriota</taxon>
        <taxon>Stenosarchaea group</taxon>
        <taxon>Halobacteria</taxon>
        <taxon>Halobacteriales</taxon>
        <taxon>Haloferacaceae</taxon>
        <taxon>Haloferax</taxon>
    </lineage>
</organism>
<dbReference type="Pfam" id="PF18204">
    <property type="entry name" value="PGF-CTERM"/>
    <property type="match status" value="1"/>
</dbReference>
<feature type="transmembrane region" description="Helical" evidence="3">
    <location>
        <begin position="379"/>
        <end position="400"/>
    </location>
</feature>
<gene>
    <name evidence="5" type="ORF">HfgLR_12530</name>
</gene>
<feature type="compositionally biased region" description="Acidic residues" evidence="2">
    <location>
        <begin position="340"/>
        <end position="357"/>
    </location>
</feature>
<protein>
    <submittedName>
        <fullName evidence="5">Secreted glycoprotein</fullName>
    </submittedName>
</protein>
<dbReference type="InterPro" id="IPR008965">
    <property type="entry name" value="CBM2/CBM3_carb-bd_dom_sf"/>
</dbReference>
<dbReference type="Gene3D" id="2.60.40.680">
    <property type="match status" value="1"/>
</dbReference>
<feature type="region of interest" description="Disordered" evidence="2">
    <location>
        <begin position="336"/>
        <end position="380"/>
    </location>
</feature>
<dbReference type="GO" id="GO:0030115">
    <property type="term" value="C:S-layer"/>
    <property type="evidence" value="ECO:0007669"/>
    <property type="project" value="UniProtKB-SubCell"/>
</dbReference>
<feature type="domain" description="PGF-CTERM archaeal protein-sorting signal" evidence="4">
    <location>
        <begin position="380"/>
        <end position="402"/>
    </location>
</feature>
<dbReference type="NCBIfam" id="TIGR04126">
    <property type="entry name" value="PGF_CTERM"/>
    <property type="match status" value="1"/>
</dbReference>